<sequence>MESFRHDYAEAWKHRTEVILESMEARMRDRLKEKLETGDRGAPAWNTAPGLETTSGGCYWELETPHYGQGREAVIAGKCLAEQNHIPNVAGNQLVRGTSLAILC</sequence>
<accession>A0AAV4AAV5</accession>
<dbReference type="AlphaFoldDB" id="A0AAV4AAV5"/>
<keyword evidence="2" id="KW-1185">Reference proteome</keyword>
<evidence type="ECO:0000313" key="2">
    <source>
        <dbReference type="Proteomes" id="UP000735302"/>
    </source>
</evidence>
<reference evidence="1 2" key="1">
    <citation type="journal article" date="2021" name="Elife">
        <title>Chloroplast acquisition without the gene transfer in kleptoplastic sea slugs, Plakobranchus ocellatus.</title>
        <authorList>
            <person name="Maeda T."/>
            <person name="Takahashi S."/>
            <person name="Yoshida T."/>
            <person name="Shimamura S."/>
            <person name="Takaki Y."/>
            <person name="Nagai Y."/>
            <person name="Toyoda A."/>
            <person name="Suzuki Y."/>
            <person name="Arimoto A."/>
            <person name="Ishii H."/>
            <person name="Satoh N."/>
            <person name="Nishiyama T."/>
            <person name="Hasebe M."/>
            <person name="Maruyama T."/>
            <person name="Minagawa J."/>
            <person name="Obokata J."/>
            <person name="Shigenobu S."/>
        </authorList>
    </citation>
    <scope>NUCLEOTIDE SEQUENCE [LARGE SCALE GENOMIC DNA]</scope>
</reference>
<organism evidence="1 2">
    <name type="scientific">Plakobranchus ocellatus</name>
    <dbReference type="NCBI Taxonomy" id="259542"/>
    <lineage>
        <taxon>Eukaryota</taxon>
        <taxon>Metazoa</taxon>
        <taxon>Spiralia</taxon>
        <taxon>Lophotrochozoa</taxon>
        <taxon>Mollusca</taxon>
        <taxon>Gastropoda</taxon>
        <taxon>Heterobranchia</taxon>
        <taxon>Euthyneura</taxon>
        <taxon>Panpulmonata</taxon>
        <taxon>Sacoglossa</taxon>
        <taxon>Placobranchoidea</taxon>
        <taxon>Plakobranchidae</taxon>
        <taxon>Plakobranchus</taxon>
    </lineage>
</organism>
<comment type="caution">
    <text evidence="1">The sequence shown here is derived from an EMBL/GenBank/DDBJ whole genome shotgun (WGS) entry which is preliminary data.</text>
</comment>
<proteinExistence type="predicted"/>
<evidence type="ECO:0000313" key="1">
    <source>
        <dbReference type="EMBL" id="GFO03975.1"/>
    </source>
</evidence>
<name>A0AAV4AAV5_9GAST</name>
<protein>
    <submittedName>
        <fullName evidence="1">Uncharacterized protein</fullName>
    </submittedName>
</protein>
<gene>
    <name evidence="1" type="ORF">PoB_003048000</name>
</gene>
<dbReference type="EMBL" id="BLXT01003733">
    <property type="protein sequence ID" value="GFO03975.1"/>
    <property type="molecule type" value="Genomic_DNA"/>
</dbReference>
<dbReference type="Proteomes" id="UP000735302">
    <property type="component" value="Unassembled WGS sequence"/>
</dbReference>